<keyword evidence="2" id="KW-1003">Cell membrane</keyword>
<dbReference type="STRING" id="1550241.MA03_06600"/>
<dbReference type="PANTHER" id="PTHR30482">
    <property type="entry name" value="HIGH-AFFINITY BRANCHED-CHAIN AMINO ACID TRANSPORT SYSTEM PERMEASE"/>
    <property type="match status" value="1"/>
</dbReference>
<feature type="transmembrane region" description="Helical" evidence="6">
    <location>
        <begin position="40"/>
        <end position="61"/>
    </location>
</feature>
<accession>A0A0F7FJ29</accession>
<keyword evidence="5 6" id="KW-0472">Membrane</keyword>
<organism evidence="7 8">
    <name type="scientific">Infirmifilum uzonense</name>
    <dbReference type="NCBI Taxonomy" id="1550241"/>
    <lineage>
        <taxon>Archaea</taxon>
        <taxon>Thermoproteota</taxon>
        <taxon>Thermoprotei</taxon>
        <taxon>Thermofilales</taxon>
        <taxon>Thermofilaceae</taxon>
        <taxon>Infirmifilum</taxon>
    </lineage>
</organism>
<dbReference type="HOGENOM" id="CLU_031365_1_0_2"/>
<feature type="transmembrane region" description="Helical" evidence="6">
    <location>
        <begin position="220"/>
        <end position="242"/>
    </location>
</feature>
<evidence type="ECO:0000256" key="5">
    <source>
        <dbReference type="ARBA" id="ARBA00023136"/>
    </source>
</evidence>
<proteinExistence type="predicted"/>
<comment type="subcellular location">
    <subcellularLocation>
        <location evidence="1">Cell membrane</location>
        <topology evidence="1">Multi-pass membrane protein</topology>
    </subcellularLocation>
</comment>
<evidence type="ECO:0000256" key="1">
    <source>
        <dbReference type="ARBA" id="ARBA00004651"/>
    </source>
</evidence>
<dbReference type="GeneID" id="25401885"/>
<dbReference type="GO" id="GO:0005886">
    <property type="term" value="C:plasma membrane"/>
    <property type="evidence" value="ECO:0007669"/>
    <property type="project" value="UniProtKB-SubCell"/>
</dbReference>
<dbReference type="PATRIC" id="fig|1550241.5.peg.1373"/>
<dbReference type="CDD" id="cd06581">
    <property type="entry name" value="TM_PBP1_LivM_like"/>
    <property type="match status" value="1"/>
</dbReference>
<name>A0A0F7FJ29_9CREN</name>
<reference evidence="7 8" key="1">
    <citation type="journal article" date="2015" name="Stand. Genomic Sci.">
        <title>Complete genome sequence of and proposal of Thermofilum uzonense sp. nov. a novel hyperthermophilic crenarchaeon and emended description of the genus Thermofilum.</title>
        <authorList>
            <person name="Toshchakov S.V."/>
            <person name="Korzhenkov A.A."/>
            <person name="Samarov N.I."/>
            <person name="Mazunin I.O."/>
            <person name="Mozhey O.I."/>
            <person name="Shmyr I.S."/>
            <person name="Derbikova K.S."/>
            <person name="Taranov E.A."/>
            <person name="Dominova I.N."/>
            <person name="Bonch-Osmolovskaya E.A."/>
            <person name="Patrushev M.V."/>
            <person name="Podosokorskaya O.A."/>
            <person name="Kublanov I.V."/>
        </authorList>
    </citation>
    <scope>NUCLEOTIDE SEQUENCE [LARGE SCALE GENOMIC DNA]</scope>
    <source>
        <strain evidence="7 8">1807-2</strain>
    </source>
</reference>
<dbReference type="PANTHER" id="PTHR30482:SF1">
    <property type="entry name" value="BRANCHED-CHAIN AMINO ACID TRANSPORT PERMEASE PROTEIN LIVM-RELATED"/>
    <property type="match status" value="1"/>
</dbReference>
<evidence type="ECO:0000313" key="7">
    <source>
        <dbReference type="EMBL" id="AKG38984.1"/>
    </source>
</evidence>
<dbReference type="EMBL" id="CP009961">
    <property type="protein sequence ID" value="AKG38984.1"/>
    <property type="molecule type" value="Genomic_DNA"/>
</dbReference>
<dbReference type="OrthoDB" id="15394at2157"/>
<dbReference type="Proteomes" id="UP000067434">
    <property type="component" value="Chromosome"/>
</dbReference>
<evidence type="ECO:0000256" key="3">
    <source>
        <dbReference type="ARBA" id="ARBA00022692"/>
    </source>
</evidence>
<feature type="transmembrane region" description="Helical" evidence="6">
    <location>
        <begin position="124"/>
        <end position="140"/>
    </location>
</feature>
<keyword evidence="4 6" id="KW-1133">Transmembrane helix</keyword>
<evidence type="ECO:0000256" key="4">
    <source>
        <dbReference type="ARBA" id="ARBA00022989"/>
    </source>
</evidence>
<feature type="transmembrane region" description="Helical" evidence="6">
    <location>
        <begin position="6"/>
        <end position="28"/>
    </location>
</feature>
<evidence type="ECO:0000313" key="8">
    <source>
        <dbReference type="Proteomes" id="UP000067434"/>
    </source>
</evidence>
<dbReference type="InterPro" id="IPR043428">
    <property type="entry name" value="LivM-like"/>
</dbReference>
<dbReference type="Pfam" id="PF02653">
    <property type="entry name" value="BPD_transp_2"/>
    <property type="match status" value="1"/>
</dbReference>
<feature type="transmembrane region" description="Helical" evidence="6">
    <location>
        <begin position="254"/>
        <end position="280"/>
    </location>
</feature>
<feature type="transmembrane region" description="Helical" evidence="6">
    <location>
        <begin position="301"/>
        <end position="319"/>
    </location>
</feature>
<protein>
    <recommendedName>
        <fullName evidence="9">Branched-chain amino acid ABC transporter permease</fullName>
    </recommendedName>
</protein>
<dbReference type="RefSeq" id="WP_052884505.1">
    <property type="nucleotide sequence ID" value="NZ_CP009961.1"/>
</dbReference>
<evidence type="ECO:0000256" key="2">
    <source>
        <dbReference type="ARBA" id="ARBA00022475"/>
    </source>
</evidence>
<dbReference type="KEGG" id="thf:MA03_06600"/>
<sequence length="345" mass="37497">MDLLLFLLDLGVLYSIYAILAISVEIEYGELGIPNFAKSAMYALGAYSVGALATRIGVWLMGVTWQGEFKNTSWVYATLVSSNISRNPLLGIIIFVIPLIVALPIAAFLGLIASYPALRLREDYLGITLIAFSELVRVFARNYEPLLGGTFGAGVPNFLAFLPVQLRSLAFFAIAIGLLLLIWALYYRLTTSPFGRVLRAIRDNQVAAQSLGRDIVKIRAIVLVIGSMLAAIAGVLYAFYVGSVNPDDFTVMKTFIVVLMVVIGGKGSPMGPLAGAGVYIALDRSITFLKQQVSLPIDINYFSYILFGVLLISVIMWRPEGLIPEKPPLTVSGSTLEVREKQGSS</sequence>
<evidence type="ECO:0008006" key="9">
    <source>
        <dbReference type="Google" id="ProtNLM"/>
    </source>
</evidence>
<evidence type="ECO:0000256" key="6">
    <source>
        <dbReference type="SAM" id="Phobius"/>
    </source>
</evidence>
<dbReference type="InterPro" id="IPR001851">
    <property type="entry name" value="ABC_transp_permease"/>
</dbReference>
<gene>
    <name evidence="7" type="ORF">MA03_06600</name>
</gene>
<dbReference type="GO" id="GO:0015658">
    <property type="term" value="F:branched-chain amino acid transmembrane transporter activity"/>
    <property type="evidence" value="ECO:0007669"/>
    <property type="project" value="InterPro"/>
</dbReference>
<feature type="transmembrane region" description="Helical" evidence="6">
    <location>
        <begin position="89"/>
        <end position="112"/>
    </location>
</feature>
<feature type="transmembrane region" description="Helical" evidence="6">
    <location>
        <begin position="169"/>
        <end position="189"/>
    </location>
</feature>
<keyword evidence="3 6" id="KW-0812">Transmembrane</keyword>
<dbReference type="AlphaFoldDB" id="A0A0F7FJ29"/>
<keyword evidence="8" id="KW-1185">Reference proteome</keyword>